<dbReference type="Pfam" id="PF07679">
    <property type="entry name" value="I-set"/>
    <property type="match status" value="1"/>
</dbReference>
<evidence type="ECO:0000313" key="4">
    <source>
        <dbReference type="Proteomes" id="UP000507470"/>
    </source>
</evidence>
<dbReference type="InterPro" id="IPR036179">
    <property type="entry name" value="Ig-like_dom_sf"/>
</dbReference>
<dbReference type="SUPFAM" id="SSF48726">
    <property type="entry name" value="Immunoglobulin"/>
    <property type="match status" value="1"/>
</dbReference>
<dbReference type="SUPFAM" id="SSF52540">
    <property type="entry name" value="P-loop containing nucleoside triphosphate hydrolases"/>
    <property type="match status" value="1"/>
</dbReference>
<dbReference type="Gene3D" id="2.60.40.10">
    <property type="entry name" value="Immunoglobulins"/>
    <property type="match status" value="1"/>
</dbReference>
<dbReference type="Pfam" id="PF20720">
    <property type="entry name" value="nSTAND3"/>
    <property type="match status" value="1"/>
</dbReference>
<keyword evidence="4" id="KW-1185">Reference proteome</keyword>
<accession>A0A6J8AEZ8</accession>
<feature type="region of interest" description="Disordered" evidence="1">
    <location>
        <begin position="474"/>
        <end position="499"/>
    </location>
</feature>
<dbReference type="InterPro" id="IPR013098">
    <property type="entry name" value="Ig_I-set"/>
</dbReference>
<dbReference type="Pfam" id="PF18701">
    <property type="entry name" value="DUF5641"/>
    <property type="match status" value="1"/>
</dbReference>
<evidence type="ECO:0000259" key="2">
    <source>
        <dbReference type="PROSITE" id="PS50835"/>
    </source>
</evidence>
<proteinExistence type="predicted"/>
<dbReference type="InterPro" id="IPR049050">
    <property type="entry name" value="nSTAND3"/>
</dbReference>
<dbReference type="CDD" id="cd00096">
    <property type="entry name" value="Ig"/>
    <property type="match status" value="1"/>
</dbReference>
<dbReference type="InterPro" id="IPR007110">
    <property type="entry name" value="Ig-like_dom"/>
</dbReference>
<sequence>MRSLFPVKYVRWQKNEHDIHIQIDKHILNDSKLSLTIKNLSKADTGTYECIVSNWLGLNNTTVDRCISYLSALHTRMTWVQTLHKFEACRKEDENGITVTVHAVVEEVVTGNDGLVRSVIIRTNSGRTSRPIVKLYPLEINEVPPSDEYVEEPNNEEIPTRTLPVRKASIHAKERIKSWTQLPKEYKPEEKKKGDKVTMKPKTGDGKETMKSLPEDIKFVVWFYKTADILRVVKPDQHGGITFGDIDERVVKQGPHEDINEGAVKQGPQGDINDRVEKQGPHEDINDRVVILGPPELINDGVVKQDPHEDINDGVVKKGPHEDINDGVVKPGPHGDINDIVVTQGPHEDINDGAVNQGPHKDINDGVVKQGPHEDINDGVVNQGPHKDINDGVVNQGPHKDINDGVVKHDLHEDMNDEVVKHGPHEDINDGVVNQGPHKDINDGVVNQGPHKDINDGVVKHGPHEDINDEVVKQGPHEDINDGGVKPDQHSDINDGAFKPDQHCNITDERTQDKHALVFNTAVSHHGQYVCFIVTANGNIISNGWKLKVVLQESVNKEIMKHRKDNSYVKTAHEEKAMKSLENNGFVVIVGREGTGKSKICLQLASLFEQKDYLPFNVDQKSLKTTQIADLKSTKVMFIIDHSVHNPNKLDQMLDQLPEVSDIGHRRIIITCRHLQPLVRKILQRYKLYNDKALIELDKILTVDKRKILGVHMEVNNIAQSKSVVLGEDVVTEIIKTEPFLGFPLMASKFCSQTENLRKGEKYFTNPPKFLVDEIRDLYHSALRTKEPQLMKEYFILVYIATDERLCFDVSVSSASRFFQVNMLIYGSTKEVKSYEMSCIKDAADKLVANNKYIINCDDHAYRFIHPYVAKAIFLSSEESLLHYFIENGDVEDIIEFVRSFLYTVTDDELVLKLKDENMYNILCERLTFRMTEKPELEKKIGHYIYDCFIKLQDTSFLSVLLSKLACDSSIRKIQKESSAKQVIMKESMNVKDDRQTVIHVNQAPIGDNKNQNTSEKAIIFYSPPQMIAMIEHLTRTGKDSWIYREKTAYVPDFVVLYGLIVGCKNKFLSDAEQNNTFQIILNIFTKNLKNKSFRLKCCTPMDTFDNKFCHFLTLFNESESFLILERLIEGLNEHAMKDTIIPGIKKKTERKNILKVKNIFKESPMQTAAYLGKAKLFTYFSSESKKKKEKKEKLFEVVKHGMEVAFVTFNFTNLNFDHDLRKSICVGDKDAYDDIMAALKKW</sequence>
<feature type="domain" description="Ig-like" evidence="2">
    <location>
        <begin position="1"/>
        <end position="68"/>
    </location>
</feature>
<organism evidence="3 4">
    <name type="scientific">Mytilus coruscus</name>
    <name type="common">Sea mussel</name>
    <dbReference type="NCBI Taxonomy" id="42192"/>
    <lineage>
        <taxon>Eukaryota</taxon>
        <taxon>Metazoa</taxon>
        <taxon>Spiralia</taxon>
        <taxon>Lophotrochozoa</taxon>
        <taxon>Mollusca</taxon>
        <taxon>Bivalvia</taxon>
        <taxon>Autobranchia</taxon>
        <taxon>Pteriomorphia</taxon>
        <taxon>Mytilida</taxon>
        <taxon>Mytiloidea</taxon>
        <taxon>Mytilidae</taxon>
        <taxon>Mytilinae</taxon>
        <taxon>Mytilus</taxon>
    </lineage>
</organism>
<dbReference type="InterPro" id="IPR027417">
    <property type="entry name" value="P-loop_NTPase"/>
</dbReference>
<dbReference type="EMBL" id="CACVKT020001345">
    <property type="protein sequence ID" value="CAC5366792.1"/>
    <property type="molecule type" value="Genomic_DNA"/>
</dbReference>
<name>A0A6J8AEZ8_MYTCO</name>
<dbReference type="InterPro" id="IPR040676">
    <property type="entry name" value="DUF5641"/>
</dbReference>
<reference evidence="3 4" key="1">
    <citation type="submission" date="2020-06" db="EMBL/GenBank/DDBJ databases">
        <authorList>
            <person name="Li R."/>
            <person name="Bekaert M."/>
        </authorList>
    </citation>
    <scope>NUCLEOTIDE SEQUENCE [LARGE SCALE GENOMIC DNA]</scope>
    <source>
        <strain evidence="4">wild</strain>
    </source>
</reference>
<evidence type="ECO:0000313" key="3">
    <source>
        <dbReference type="EMBL" id="CAC5366792.1"/>
    </source>
</evidence>
<feature type="region of interest" description="Disordered" evidence="1">
    <location>
        <begin position="187"/>
        <end position="209"/>
    </location>
</feature>
<evidence type="ECO:0000256" key="1">
    <source>
        <dbReference type="SAM" id="MobiDB-lite"/>
    </source>
</evidence>
<dbReference type="Proteomes" id="UP000507470">
    <property type="component" value="Unassembled WGS sequence"/>
</dbReference>
<dbReference type="OrthoDB" id="10247604at2759"/>
<dbReference type="AlphaFoldDB" id="A0A6J8AEZ8"/>
<protein>
    <recommendedName>
        <fullName evidence="2">Ig-like domain-containing protein</fullName>
    </recommendedName>
</protein>
<dbReference type="InterPro" id="IPR013783">
    <property type="entry name" value="Ig-like_fold"/>
</dbReference>
<dbReference type="PROSITE" id="PS50835">
    <property type="entry name" value="IG_LIKE"/>
    <property type="match status" value="1"/>
</dbReference>
<gene>
    <name evidence="3" type="ORF">MCOR_6935</name>
</gene>